<dbReference type="InterPro" id="IPR056924">
    <property type="entry name" value="SH3_Tf2-1"/>
</dbReference>
<accession>A0A371HY33</accession>
<dbReference type="PANTHER" id="PTHR35046:SF9">
    <property type="entry name" value="RNA-DIRECTED DNA POLYMERASE"/>
    <property type="match status" value="1"/>
</dbReference>
<keyword evidence="3" id="KW-1185">Reference proteome</keyword>
<comment type="caution">
    <text evidence="2">The sequence shown here is derived from an EMBL/GenBank/DDBJ whole genome shotgun (WGS) entry which is preliminary data.</text>
</comment>
<dbReference type="InterPro" id="IPR036397">
    <property type="entry name" value="RNaseH_sf"/>
</dbReference>
<name>A0A371HY33_MUCPR</name>
<dbReference type="Gene3D" id="3.30.420.10">
    <property type="entry name" value="Ribonuclease H-like superfamily/Ribonuclease H"/>
    <property type="match status" value="1"/>
</dbReference>
<dbReference type="SUPFAM" id="SSF53098">
    <property type="entry name" value="Ribonuclease H-like"/>
    <property type="match status" value="1"/>
</dbReference>
<evidence type="ECO:0000313" key="2">
    <source>
        <dbReference type="EMBL" id="RDY07633.1"/>
    </source>
</evidence>
<dbReference type="GO" id="GO:0003676">
    <property type="term" value="F:nucleic acid binding"/>
    <property type="evidence" value="ECO:0007669"/>
    <property type="project" value="InterPro"/>
</dbReference>
<reference evidence="2" key="1">
    <citation type="submission" date="2018-05" db="EMBL/GenBank/DDBJ databases">
        <title>Draft genome of Mucuna pruriens seed.</title>
        <authorList>
            <person name="Nnadi N.E."/>
            <person name="Vos R."/>
            <person name="Hasami M.H."/>
            <person name="Devisetty U.K."/>
            <person name="Aguiy J.C."/>
        </authorList>
    </citation>
    <scope>NUCLEOTIDE SEQUENCE [LARGE SCALE GENOMIC DNA]</scope>
    <source>
        <strain evidence="2">JCA_2017</strain>
    </source>
</reference>
<dbReference type="Pfam" id="PF24626">
    <property type="entry name" value="SH3_Tf2-1"/>
    <property type="match status" value="1"/>
</dbReference>
<dbReference type="InterPro" id="IPR012337">
    <property type="entry name" value="RNaseH-like_sf"/>
</dbReference>
<dbReference type="AlphaFoldDB" id="A0A371HY33"/>
<organism evidence="2 3">
    <name type="scientific">Mucuna pruriens</name>
    <name type="common">Velvet bean</name>
    <name type="synonym">Dolichos pruriens</name>
    <dbReference type="NCBI Taxonomy" id="157652"/>
    <lineage>
        <taxon>Eukaryota</taxon>
        <taxon>Viridiplantae</taxon>
        <taxon>Streptophyta</taxon>
        <taxon>Embryophyta</taxon>
        <taxon>Tracheophyta</taxon>
        <taxon>Spermatophyta</taxon>
        <taxon>Magnoliopsida</taxon>
        <taxon>eudicotyledons</taxon>
        <taxon>Gunneridae</taxon>
        <taxon>Pentapetalae</taxon>
        <taxon>rosids</taxon>
        <taxon>fabids</taxon>
        <taxon>Fabales</taxon>
        <taxon>Fabaceae</taxon>
        <taxon>Papilionoideae</taxon>
        <taxon>50 kb inversion clade</taxon>
        <taxon>NPAAA clade</taxon>
        <taxon>indigoferoid/millettioid clade</taxon>
        <taxon>Phaseoleae</taxon>
        <taxon>Mucuna</taxon>
    </lineage>
</organism>
<feature type="domain" description="Tf2-1-like SH3-like" evidence="1">
    <location>
        <begin position="144"/>
        <end position="194"/>
    </location>
</feature>
<feature type="non-terminal residue" evidence="2">
    <location>
        <position position="1"/>
    </location>
</feature>
<dbReference type="Proteomes" id="UP000257109">
    <property type="component" value="Unassembled WGS sequence"/>
</dbReference>
<sequence>MRRMVYHTCERCLVYKMVKSKASSNSLPKTYSGRYSIFVVVDKFSKMAYFIPCHKSYDVCHIANFFFREVVRLHGLPKSIVVNETTSHTPFELVYGYNPLSPLDLLPLPIQTKANLEGLSKAQSMVRLHDRARTFMETQGKNIIKLASLRFPTLRKSKLLPQGVRPFLVLKNINDNAYVLDMPQQYGGNCTFNVWITQIWETKKRNKRTWQEL</sequence>
<evidence type="ECO:0000259" key="1">
    <source>
        <dbReference type="Pfam" id="PF24626"/>
    </source>
</evidence>
<dbReference type="OrthoDB" id="1935586at2759"/>
<dbReference type="PANTHER" id="PTHR35046">
    <property type="entry name" value="ZINC KNUCKLE (CCHC-TYPE) FAMILY PROTEIN"/>
    <property type="match status" value="1"/>
</dbReference>
<gene>
    <name evidence="2" type="primary">Tf2-11</name>
    <name evidence="2" type="ORF">CR513_08228</name>
</gene>
<dbReference type="EMBL" id="QJKJ01001428">
    <property type="protein sequence ID" value="RDY07633.1"/>
    <property type="molecule type" value="Genomic_DNA"/>
</dbReference>
<protein>
    <submittedName>
        <fullName evidence="2">Tf2-11</fullName>
    </submittedName>
</protein>
<evidence type="ECO:0000313" key="3">
    <source>
        <dbReference type="Proteomes" id="UP000257109"/>
    </source>
</evidence>
<proteinExistence type="predicted"/>